<protein>
    <submittedName>
        <fullName evidence="1">Uncharacterized protein</fullName>
    </submittedName>
</protein>
<dbReference type="AlphaFoldDB" id="A0A1I0SJ95"/>
<name>A0A1I0SJ95_9SPHI</name>
<dbReference type="EMBL" id="FOJM01000001">
    <property type="protein sequence ID" value="SFA39578.1"/>
    <property type="molecule type" value="Genomic_DNA"/>
</dbReference>
<keyword evidence="2" id="KW-1185">Reference proteome</keyword>
<proteinExistence type="predicted"/>
<evidence type="ECO:0000313" key="1">
    <source>
        <dbReference type="EMBL" id="SFA39578.1"/>
    </source>
</evidence>
<accession>A0A1I0SJ95</accession>
<evidence type="ECO:0000313" key="2">
    <source>
        <dbReference type="Proteomes" id="UP000198836"/>
    </source>
</evidence>
<organism evidence="1 2">
    <name type="scientific">Pedobacter suwonensis</name>
    <dbReference type="NCBI Taxonomy" id="332999"/>
    <lineage>
        <taxon>Bacteria</taxon>
        <taxon>Pseudomonadati</taxon>
        <taxon>Bacteroidota</taxon>
        <taxon>Sphingobacteriia</taxon>
        <taxon>Sphingobacteriales</taxon>
        <taxon>Sphingobacteriaceae</taxon>
        <taxon>Pedobacter</taxon>
    </lineage>
</organism>
<sequence length="55" mass="6540">MGILPHKPTPKQKVNWIIILNLEVKRELTGRLKLTKKISYIADWKVLLQRYLVIE</sequence>
<dbReference type="Proteomes" id="UP000198836">
    <property type="component" value="Unassembled WGS sequence"/>
</dbReference>
<gene>
    <name evidence="1" type="ORF">SAMN04488511_101475</name>
</gene>
<dbReference type="RefSeq" id="WP_159435181.1">
    <property type="nucleotide sequence ID" value="NZ_FOJM01000001.1"/>
</dbReference>
<reference evidence="2" key="1">
    <citation type="submission" date="2016-10" db="EMBL/GenBank/DDBJ databases">
        <authorList>
            <person name="Varghese N."/>
            <person name="Submissions S."/>
        </authorList>
    </citation>
    <scope>NUCLEOTIDE SEQUENCE [LARGE SCALE GENOMIC DNA]</scope>
    <source>
        <strain evidence="2">DSM 18130</strain>
    </source>
</reference>
<dbReference type="STRING" id="332999.SAMN04488511_101475"/>